<proteinExistence type="predicted"/>
<protein>
    <submittedName>
        <fullName evidence="2">N-acetyltransferase</fullName>
    </submittedName>
</protein>
<feature type="domain" description="N-acetyltransferase" evidence="1">
    <location>
        <begin position="5"/>
        <end position="153"/>
    </location>
</feature>
<evidence type="ECO:0000259" key="1">
    <source>
        <dbReference type="PROSITE" id="PS51186"/>
    </source>
</evidence>
<dbReference type="InterPro" id="IPR016181">
    <property type="entry name" value="Acyl_CoA_acyltransferase"/>
</dbReference>
<dbReference type="Gene3D" id="3.40.630.30">
    <property type="match status" value="1"/>
</dbReference>
<dbReference type="Proteomes" id="UP000709466">
    <property type="component" value="Unassembled WGS sequence"/>
</dbReference>
<evidence type="ECO:0000313" key="3">
    <source>
        <dbReference type="Proteomes" id="UP000709466"/>
    </source>
</evidence>
<dbReference type="RefSeq" id="WP_167635939.1">
    <property type="nucleotide sequence ID" value="NZ_JAATOP010000001.1"/>
</dbReference>
<evidence type="ECO:0000313" key="2">
    <source>
        <dbReference type="EMBL" id="NIY71049.1"/>
    </source>
</evidence>
<dbReference type="SUPFAM" id="SSF55729">
    <property type="entry name" value="Acyl-CoA N-acyltransferases (Nat)"/>
    <property type="match status" value="1"/>
</dbReference>
<dbReference type="PROSITE" id="PS51186">
    <property type="entry name" value="GNAT"/>
    <property type="match status" value="1"/>
</dbReference>
<reference evidence="2 3" key="1">
    <citation type="submission" date="2020-03" db="EMBL/GenBank/DDBJ databases">
        <title>Bacterial isolates of synthetic phycosphere.</title>
        <authorList>
            <person name="Fu H."/>
            <person name="Moran M.A."/>
        </authorList>
    </citation>
    <scope>NUCLEOTIDE SEQUENCE [LARGE SCALE GENOMIC DNA]</scope>
    <source>
        <strain evidence="2 3">HF1</strain>
    </source>
</reference>
<sequence>MFAPDFLREMQSGEEQAVEALLNTAFGQPDEANLVRKLRKSKAMAGEMVLPSEQGIVGYLALSRMIAPKGWLCLAPVAIHPDLHGMGYGKRMVGIITEWARMTDQTLVMLGDPALYTTAGFRPAPEGLTSPYPVGHTMVAGPAKAKSLELRYPQAFD</sequence>
<dbReference type="Pfam" id="PF00583">
    <property type="entry name" value="Acetyltransf_1"/>
    <property type="match status" value="1"/>
</dbReference>
<dbReference type="CDD" id="cd04301">
    <property type="entry name" value="NAT_SF"/>
    <property type="match status" value="1"/>
</dbReference>
<name>A0ABX0VW03_9RHOB</name>
<keyword evidence="3" id="KW-1185">Reference proteome</keyword>
<dbReference type="EMBL" id="JAATOP010000001">
    <property type="protein sequence ID" value="NIY71049.1"/>
    <property type="molecule type" value="Genomic_DNA"/>
</dbReference>
<accession>A0ABX0VW03</accession>
<organism evidence="2 3">
    <name type="scientific">Marivivens donghaensis</name>
    <dbReference type="NCBI Taxonomy" id="1699413"/>
    <lineage>
        <taxon>Bacteria</taxon>
        <taxon>Pseudomonadati</taxon>
        <taxon>Pseudomonadota</taxon>
        <taxon>Alphaproteobacteria</taxon>
        <taxon>Rhodobacterales</taxon>
        <taxon>Paracoccaceae</taxon>
        <taxon>Marivivens group</taxon>
        <taxon>Marivivens</taxon>
    </lineage>
</organism>
<comment type="caution">
    <text evidence="2">The sequence shown here is derived from an EMBL/GenBank/DDBJ whole genome shotgun (WGS) entry which is preliminary data.</text>
</comment>
<dbReference type="InterPro" id="IPR000182">
    <property type="entry name" value="GNAT_dom"/>
</dbReference>
<gene>
    <name evidence="2" type="ORF">HCZ30_01210</name>
</gene>